<evidence type="ECO:0000313" key="2">
    <source>
        <dbReference type="Proteomes" id="UP000002534"/>
    </source>
</evidence>
<accession>Q3A863</accession>
<dbReference type="Pfam" id="PF07205">
    <property type="entry name" value="DUF1413"/>
    <property type="match status" value="1"/>
</dbReference>
<evidence type="ECO:0000313" key="1">
    <source>
        <dbReference type="EMBL" id="ABA87429.1"/>
    </source>
</evidence>
<keyword evidence="2" id="KW-1185">Reference proteome</keyword>
<reference evidence="1 2" key="2">
    <citation type="journal article" date="2012" name="BMC Genomics">
        <title>The genome of Pelobacter carbinolicus reveals surprising metabolic capabilities and physiological features.</title>
        <authorList>
            <person name="Aklujkar M."/>
            <person name="Haveman S.A."/>
            <person name="Didonato R.Jr."/>
            <person name="Chertkov O."/>
            <person name="Han C.S."/>
            <person name="Land M.L."/>
            <person name="Brown P."/>
            <person name="Lovley D.R."/>
        </authorList>
    </citation>
    <scope>NUCLEOTIDE SEQUENCE [LARGE SCALE GENOMIC DNA]</scope>
    <source>
        <strain evidence="2">DSM 2380 / NBRC 103641 / GraBd1</strain>
    </source>
</reference>
<dbReference type="Proteomes" id="UP000002534">
    <property type="component" value="Chromosome"/>
</dbReference>
<dbReference type="HOGENOM" id="CLU_1925569_0_0_7"/>
<name>Q3A863_SYNC1</name>
<dbReference type="STRING" id="338963.Pcar_0168"/>
<gene>
    <name evidence="1" type="ordered locus">Pcar_0168</name>
</gene>
<sequence length="131" mass="14646">MAKAQITARVPEVVCQKLNYLASQKGITRQEFIEQVLTEATSGTEVPSSFQAKTYVSPEVLETIKANIDTLSAGQEIGLKKLVGHELWSELEHSTRRNFGKDFKEMVLSGEISGLSLGRKKTNNEQMYNRI</sequence>
<reference evidence="2" key="1">
    <citation type="submission" date="2005-10" db="EMBL/GenBank/DDBJ databases">
        <title>Complete sequence of Pelobacter carbinolicus DSM 2380.</title>
        <authorList>
            <person name="Copeland A."/>
            <person name="Lucas S."/>
            <person name="Lapidus A."/>
            <person name="Barry K."/>
            <person name="Detter J.C."/>
            <person name="Glavina T."/>
            <person name="Hammon N."/>
            <person name="Israni S."/>
            <person name="Pitluck S."/>
            <person name="Chertkov O."/>
            <person name="Schmutz J."/>
            <person name="Larimer F."/>
            <person name="Land M."/>
            <person name="Kyrpides N."/>
            <person name="Ivanova N."/>
            <person name="Richardson P."/>
        </authorList>
    </citation>
    <scope>NUCLEOTIDE SEQUENCE [LARGE SCALE GENOMIC DNA]</scope>
    <source>
        <strain evidence="2">DSM 2380 / NBRC 103641 / GraBd1</strain>
    </source>
</reference>
<protein>
    <submittedName>
        <fullName evidence="1">Uncharacterized protein</fullName>
    </submittedName>
</protein>
<proteinExistence type="predicted"/>
<organism evidence="1 2">
    <name type="scientific">Syntrophotalea carbinolica (strain DSM 2380 / NBRC 103641 / GraBd1)</name>
    <name type="common">Pelobacter carbinolicus</name>
    <dbReference type="NCBI Taxonomy" id="338963"/>
    <lineage>
        <taxon>Bacteria</taxon>
        <taxon>Pseudomonadati</taxon>
        <taxon>Thermodesulfobacteriota</taxon>
        <taxon>Desulfuromonadia</taxon>
        <taxon>Desulfuromonadales</taxon>
        <taxon>Syntrophotaleaceae</taxon>
        <taxon>Syntrophotalea</taxon>
    </lineage>
</organism>
<dbReference type="OrthoDB" id="9967793at2"/>
<dbReference type="KEGG" id="pca:Pcar_0168"/>
<dbReference type="RefSeq" id="WP_011339824.1">
    <property type="nucleotide sequence ID" value="NC_007498.2"/>
</dbReference>
<dbReference type="AlphaFoldDB" id="Q3A863"/>
<dbReference type="EMBL" id="CP000142">
    <property type="protein sequence ID" value="ABA87429.1"/>
    <property type="molecule type" value="Genomic_DNA"/>
</dbReference>
<dbReference type="InterPro" id="IPR010813">
    <property type="entry name" value="DUF1413"/>
</dbReference>